<dbReference type="Pfam" id="PF06041">
    <property type="entry name" value="DUF924"/>
    <property type="match status" value="1"/>
</dbReference>
<name>A0A818GJP0_9BILA</name>
<dbReference type="Proteomes" id="UP000663881">
    <property type="component" value="Unassembled WGS sequence"/>
</dbReference>
<sequence>MSFECEEVNDDDDNNNNLLYQLLVDWYGTTNLNRSLSSTQLTDQWTTVWFAKRQQQKLIDQKLLKYHSAIEQFIDFQPRILKEKLAMIILYDQITRNIFRGTENAYKYDEKARQIALSLIETINFSHIPIQYILTILICLIHSEDIQDLNRVKNLIEEYVKTNSSIDLNLLGSLNGILKNHYDRLQLFGRIPERNRFINRQSTQDEISFMNAVHTQHTF</sequence>
<proteinExistence type="predicted"/>
<protein>
    <submittedName>
        <fullName evidence="2">Uncharacterized protein</fullName>
    </submittedName>
</protein>
<dbReference type="InterPro" id="IPR010323">
    <property type="entry name" value="DUF924"/>
</dbReference>
<dbReference type="OrthoDB" id="414698at2759"/>
<reference evidence="2" key="1">
    <citation type="submission" date="2021-02" db="EMBL/GenBank/DDBJ databases">
        <authorList>
            <person name="Nowell W R."/>
        </authorList>
    </citation>
    <scope>NUCLEOTIDE SEQUENCE</scope>
</reference>
<comment type="caution">
    <text evidence="2">The sequence shown here is derived from an EMBL/GenBank/DDBJ whole genome shotgun (WGS) entry which is preliminary data.</text>
</comment>
<dbReference type="Gene3D" id="1.25.40.10">
    <property type="entry name" value="Tetratricopeptide repeat domain"/>
    <property type="match status" value="1"/>
</dbReference>
<dbReference type="Gene3D" id="1.20.58.320">
    <property type="entry name" value="TPR-like"/>
    <property type="match status" value="1"/>
</dbReference>
<dbReference type="EMBL" id="CAJNON010000150">
    <property type="protein sequence ID" value="CAF1037356.1"/>
    <property type="molecule type" value="Genomic_DNA"/>
</dbReference>
<evidence type="ECO:0000313" key="2">
    <source>
        <dbReference type="EMBL" id="CAF3492680.1"/>
    </source>
</evidence>
<dbReference type="SUPFAM" id="SSF48452">
    <property type="entry name" value="TPR-like"/>
    <property type="match status" value="1"/>
</dbReference>
<organism evidence="2 3">
    <name type="scientific">Adineta steineri</name>
    <dbReference type="NCBI Taxonomy" id="433720"/>
    <lineage>
        <taxon>Eukaryota</taxon>
        <taxon>Metazoa</taxon>
        <taxon>Spiralia</taxon>
        <taxon>Gnathifera</taxon>
        <taxon>Rotifera</taxon>
        <taxon>Eurotatoria</taxon>
        <taxon>Bdelloidea</taxon>
        <taxon>Adinetida</taxon>
        <taxon>Adinetidae</taxon>
        <taxon>Adineta</taxon>
    </lineage>
</organism>
<gene>
    <name evidence="2" type="ORF">OKA104_LOCUS1026</name>
    <name evidence="1" type="ORF">VCS650_LOCUS16671</name>
</gene>
<dbReference type="InterPro" id="IPR011990">
    <property type="entry name" value="TPR-like_helical_dom_sf"/>
</dbReference>
<dbReference type="EMBL" id="CAJOAY010000023">
    <property type="protein sequence ID" value="CAF3492680.1"/>
    <property type="molecule type" value="Genomic_DNA"/>
</dbReference>
<evidence type="ECO:0000313" key="1">
    <source>
        <dbReference type="EMBL" id="CAF1037356.1"/>
    </source>
</evidence>
<evidence type="ECO:0000313" key="3">
    <source>
        <dbReference type="Proteomes" id="UP000663881"/>
    </source>
</evidence>
<accession>A0A818GJP0</accession>
<dbReference type="AlphaFoldDB" id="A0A818GJP0"/>
<dbReference type="Proteomes" id="UP000663891">
    <property type="component" value="Unassembled WGS sequence"/>
</dbReference>